<protein>
    <submittedName>
        <fullName evidence="2">Extracellular solute-binding protein family 1</fullName>
    </submittedName>
</protein>
<dbReference type="PANTHER" id="PTHR43649:SF33">
    <property type="entry name" value="POLYGALACTURONAN_RHAMNOGALACTURONAN-BINDING PROTEIN YTCQ"/>
    <property type="match status" value="1"/>
</dbReference>
<dbReference type="eggNOG" id="COG1653">
    <property type="taxonomic scope" value="Bacteria"/>
</dbReference>
<dbReference type="STRING" id="649638.Trad_2298"/>
<reference evidence="2 3" key="2">
    <citation type="journal article" date="2011" name="Stand. Genomic Sci.">
        <title>Complete genome sequence of Truepera radiovictrix type strain (RQ-24).</title>
        <authorList>
            <person name="Ivanova N."/>
            <person name="Rohde C."/>
            <person name="Munk C."/>
            <person name="Nolan M."/>
            <person name="Lucas S."/>
            <person name="Del Rio T.G."/>
            <person name="Tice H."/>
            <person name="Deshpande S."/>
            <person name="Cheng J.F."/>
            <person name="Tapia R."/>
            <person name="Han C."/>
            <person name="Goodwin L."/>
            <person name="Pitluck S."/>
            <person name="Liolios K."/>
            <person name="Mavromatis K."/>
            <person name="Mikhailova N."/>
            <person name="Pati A."/>
            <person name="Chen A."/>
            <person name="Palaniappan K."/>
            <person name="Land M."/>
            <person name="Hauser L."/>
            <person name="Chang Y.J."/>
            <person name="Jeffries C.D."/>
            <person name="Brambilla E."/>
            <person name="Rohde M."/>
            <person name="Goker M."/>
            <person name="Tindall B.J."/>
            <person name="Woyke T."/>
            <person name="Bristow J."/>
            <person name="Eisen J.A."/>
            <person name="Markowitz V."/>
            <person name="Hugenholtz P."/>
            <person name="Kyrpides N.C."/>
            <person name="Klenk H.P."/>
            <person name="Lapidus A."/>
        </authorList>
    </citation>
    <scope>NUCLEOTIDE SEQUENCE [LARGE SCALE GENOMIC DNA]</scope>
    <source>
        <strain evidence="3">DSM 17093 / CIP 108686 / LMG 22925 / RQ-24</strain>
    </source>
</reference>
<reference evidence="3" key="1">
    <citation type="submission" date="2010-05" db="EMBL/GenBank/DDBJ databases">
        <title>The complete genome of Truepera radiovictris DSM 17093.</title>
        <authorList>
            <consortium name="US DOE Joint Genome Institute (JGI-PGF)"/>
            <person name="Lucas S."/>
            <person name="Copeland A."/>
            <person name="Lapidus A."/>
            <person name="Glavina del Rio T."/>
            <person name="Dalin E."/>
            <person name="Tice H."/>
            <person name="Bruce D."/>
            <person name="Goodwin L."/>
            <person name="Pitluck S."/>
            <person name="Kyrpides N."/>
            <person name="Mavromatis K."/>
            <person name="Ovchinnikova G."/>
            <person name="Munk A.C."/>
            <person name="Detter J.C."/>
            <person name="Han C."/>
            <person name="Tapia R."/>
            <person name="Land M."/>
            <person name="Hauser L."/>
            <person name="Markowitz V."/>
            <person name="Cheng J.-F."/>
            <person name="Hugenholtz P."/>
            <person name="Woyke T."/>
            <person name="Wu D."/>
            <person name="Tindall B."/>
            <person name="Pomrenke H.G."/>
            <person name="Brambilla E."/>
            <person name="Klenk H.-P."/>
            <person name="Eisen J.A."/>
        </authorList>
    </citation>
    <scope>NUCLEOTIDE SEQUENCE [LARGE SCALE GENOMIC DNA]</scope>
    <source>
        <strain evidence="3">DSM 17093 / CIP 108686 / LMG 22925 / RQ-24</strain>
    </source>
</reference>
<dbReference type="KEGG" id="tra:Trad_2298"/>
<proteinExistence type="predicted"/>
<sequence length="515" mass="56351">MAAWSALAVGVAAAPRATWVVAEPLTLSVMGSRSPLQSPWEELKLFRVLEAQTGIRLVFDTPIDDAYEERKNLAFASGSLPDVFFGGRLSPADEVTYGSQGLLLPLEALIAEHAPNLAQLLAERPDLRRAITTPDGHIYALPAVTAGFGVYPKLWINAAWLDALGLAMPRTTDELYEVLRAFQTGDPNGNGEADEIPISSTSLEGWPLDDLRPGLLAAFGFSVGYGRALFDVADGRVRFVPAEPAFYEYLAFVHRLYRDGLLDPDAFTQDLTALAAKGAADRLGAFTAAGPFLVVGPERNETFRQLLPLTSAVNATPMWPRTSAYVRGTFAISHTNPDPAATMRWVDRFYDLEGALLLVHGVYGEDWVYTPSGGIARLYPEGENPELYRAATLTPDAGSQLPHNREPVFALAQIDLAQTNPLNFYIAEQTALLEPYAAPTLPPLYFTPDEQRELSALLLELERFTQSAEAGFITGQRPLDTWEAYLETLRRIGLERVLALYTAAYERYLAAGAAE</sequence>
<name>D7CSI8_TRURR</name>
<dbReference type="CDD" id="cd13581">
    <property type="entry name" value="PBP2_AlgQ_like_2"/>
    <property type="match status" value="1"/>
</dbReference>
<accession>D7CSI8</accession>
<dbReference type="Proteomes" id="UP000000379">
    <property type="component" value="Chromosome"/>
</dbReference>
<dbReference type="AlphaFoldDB" id="D7CSI8"/>
<gene>
    <name evidence="2" type="ordered locus">Trad_2298</name>
</gene>
<keyword evidence="3" id="KW-1185">Reference proteome</keyword>
<evidence type="ECO:0000313" key="2">
    <source>
        <dbReference type="EMBL" id="ADI15408.1"/>
    </source>
</evidence>
<evidence type="ECO:0000256" key="1">
    <source>
        <dbReference type="ARBA" id="ARBA00022729"/>
    </source>
</evidence>
<keyword evidence="1" id="KW-0732">Signal</keyword>
<dbReference type="HOGENOM" id="CLU_021021_2_0_0"/>
<organism evidence="2 3">
    <name type="scientific">Truepera radiovictrix (strain DSM 17093 / CIP 108686 / LMG 22925 / RQ-24)</name>
    <dbReference type="NCBI Taxonomy" id="649638"/>
    <lineage>
        <taxon>Bacteria</taxon>
        <taxon>Thermotogati</taxon>
        <taxon>Deinococcota</taxon>
        <taxon>Deinococci</taxon>
        <taxon>Trueperales</taxon>
        <taxon>Trueperaceae</taxon>
        <taxon>Truepera</taxon>
    </lineage>
</organism>
<dbReference type="PANTHER" id="PTHR43649">
    <property type="entry name" value="ARABINOSE-BINDING PROTEIN-RELATED"/>
    <property type="match status" value="1"/>
</dbReference>
<dbReference type="Gene3D" id="3.40.190.10">
    <property type="entry name" value="Periplasmic binding protein-like II"/>
    <property type="match status" value="2"/>
</dbReference>
<evidence type="ECO:0000313" key="3">
    <source>
        <dbReference type="Proteomes" id="UP000000379"/>
    </source>
</evidence>
<dbReference type="SUPFAM" id="SSF53850">
    <property type="entry name" value="Periplasmic binding protein-like II"/>
    <property type="match status" value="1"/>
</dbReference>
<dbReference type="EMBL" id="CP002049">
    <property type="protein sequence ID" value="ADI15408.1"/>
    <property type="molecule type" value="Genomic_DNA"/>
</dbReference>
<dbReference type="InterPro" id="IPR050490">
    <property type="entry name" value="Bact_solute-bd_prot1"/>
</dbReference>